<evidence type="ECO:0000256" key="7">
    <source>
        <dbReference type="NCBIfam" id="TIGR02488"/>
    </source>
</evidence>
<dbReference type="InterPro" id="IPR053967">
    <property type="entry name" value="LlgE_F_G-like_D1"/>
</dbReference>
<dbReference type="Pfam" id="PF06429">
    <property type="entry name" value="Flg_bbr_C"/>
    <property type="match status" value="1"/>
</dbReference>
<comment type="subunit">
    <text evidence="5 8">The basal body constitutes a major portion of the flagellar organelle and consists of four rings (L,P,S, and M) mounted on a central rod. The rod consists of about 26 subunits of FlgG in the distal portion, and FlgB, FlgC and FlgF are thought to build up the proximal portion of the rod with about 6 subunits each.</text>
</comment>
<dbReference type="GO" id="GO:0009426">
    <property type="term" value="C:bacterial-type flagellum basal body, distal rod"/>
    <property type="evidence" value="ECO:0007669"/>
    <property type="project" value="UniProtKB-UniRule"/>
</dbReference>
<evidence type="ECO:0000259" key="9">
    <source>
        <dbReference type="Pfam" id="PF00460"/>
    </source>
</evidence>
<dbReference type="InterPro" id="IPR019776">
    <property type="entry name" value="Flagellar_basal_body_rod_CS"/>
</dbReference>
<comment type="similarity">
    <text evidence="2 8">Belongs to the flagella basal body rod proteins family.</text>
</comment>
<dbReference type="SUPFAM" id="SSF117143">
    <property type="entry name" value="Flagellar hook protein flgE"/>
    <property type="match status" value="1"/>
</dbReference>
<sequence length="263" mass="28221">MERALYVAKTGLEGQSFRLAAISNNIANANTYGFKSGRAEFEDLMYQNVRQPGAQATQDEANTLPSGLQLGTGVKAIGVQKIFTEGNAMITNNQLDVMIQGKGFLRALDQNGNILYTRDGSLQVNQNGDLVTSSGYLIDPNINIPQNVTEITISSDGQVAGQEPGNTQPTVLGQLELSTFINPAGLESVGQNFYKETLASGTPQDKNPETDEAGSILQGALESSNVNTVEELVSMIEAQRTYEMNSKVVSAADGMMKYLNNNV</sequence>
<organism evidence="12 13">
    <name type="scientific">Hydrogenovibrio marinus</name>
    <dbReference type="NCBI Taxonomy" id="28885"/>
    <lineage>
        <taxon>Bacteria</taxon>
        <taxon>Pseudomonadati</taxon>
        <taxon>Pseudomonadota</taxon>
        <taxon>Gammaproteobacteria</taxon>
        <taxon>Thiotrichales</taxon>
        <taxon>Piscirickettsiaceae</taxon>
        <taxon>Hydrogenovibrio</taxon>
    </lineage>
</organism>
<dbReference type="STRING" id="28885.EI16_03815"/>
<comment type="caution">
    <text evidence="12">The sequence shown here is derived from an EMBL/GenBank/DDBJ whole genome shotgun (WGS) entry which is preliminary data.</text>
</comment>
<dbReference type="Pfam" id="PF22692">
    <property type="entry name" value="LlgE_F_G_D1"/>
    <property type="match status" value="1"/>
</dbReference>
<evidence type="ECO:0000259" key="11">
    <source>
        <dbReference type="Pfam" id="PF22692"/>
    </source>
</evidence>
<evidence type="ECO:0000256" key="5">
    <source>
        <dbReference type="ARBA" id="ARBA00025933"/>
    </source>
</evidence>
<proteinExistence type="inferred from homology"/>
<dbReference type="AlphaFoldDB" id="A0A066ZPI1"/>
<feature type="domain" description="Flagellar basal-body/hook protein C-terminal" evidence="10">
    <location>
        <begin position="218"/>
        <end position="261"/>
    </location>
</feature>
<evidence type="ECO:0000259" key="10">
    <source>
        <dbReference type="Pfam" id="PF06429"/>
    </source>
</evidence>
<comment type="subcellular location">
    <subcellularLocation>
        <location evidence="1 8">Bacterial flagellum basal body</location>
    </subcellularLocation>
</comment>
<dbReference type="InterPro" id="IPR012834">
    <property type="entry name" value="FlgG_G_neg"/>
</dbReference>
<keyword evidence="4 8" id="KW-0975">Bacterial flagellum</keyword>
<reference evidence="12 13" key="1">
    <citation type="submission" date="2014-04" db="EMBL/GenBank/DDBJ databases">
        <title>Draft genome sequence of Hydrogenovibrio marinus MH-110, a model organism for aerobic H2 metabolism.</title>
        <authorList>
            <person name="Cha H.J."/>
            <person name="Jo B.H."/>
            <person name="Hwang B.H."/>
        </authorList>
    </citation>
    <scope>NUCLEOTIDE SEQUENCE [LARGE SCALE GENOMIC DNA]</scope>
    <source>
        <strain evidence="12 13">MH-110</strain>
    </source>
</reference>
<keyword evidence="12" id="KW-0282">Flagellum</keyword>
<accession>A0A066ZPI1</accession>
<evidence type="ECO:0000313" key="13">
    <source>
        <dbReference type="Proteomes" id="UP000027341"/>
    </source>
</evidence>
<dbReference type="EMBL" id="JMIU01000001">
    <property type="protein sequence ID" value="KDN95437.1"/>
    <property type="molecule type" value="Genomic_DNA"/>
</dbReference>
<dbReference type="PANTHER" id="PTHR30435">
    <property type="entry name" value="FLAGELLAR PROTEIN"/>
    <property type="match status" value="1"/>
</dbReference>
<feature type="domain" description="Flagellar hook protein FlgE/F/G-like D1" evidence="11">
    <location>
        <begin position="98"/>
        <end position="160"/>
    </location>
</feature>
<dbReference type="InterPro" id="IPR037925">
    <property type="entry name" value="FlgE/F/G-like"/>
</dbReference>
<evidence type="ECO:0000256" key="3">
    <source>
        <dbReference type="ARBA" id="ARBA00017948"/>
    </source>
</evidence>
<evidence type="ECO:0000256" key="1">
    <source>
        <dbReference type="ARBA" id="ARBA00004117"/>
    </source>
</evidence>
<keyword evidence="13" id="KW-1185">Reference proteome</keyword>
<dbReference type="Pfam" id="PF00460">
    <property type="entry name" value="Flg_bb_rod"/>
    <property type="match status" value="1"/>
</dbReference>
<dbReference type="RefSeq" id="WP_029909582.1">
    <property type="nucleotide sequence ID" value="NZ_AP020335.1"/>
</dbReference>
<evidence type="ECO:0000313" key="12">
    <source>
        <dbReference type="EMBL" id="KDN95437.1"/>
    </source>
</evidence>
<evidence type="ECO:0000256" key="8">
    <source>
        <dbReference type="RuleBase" id="RU362116"/>
    </source>
</evidence>
<dbReference type="NCBIfam" id="TIGR02488">
    <property type="entry name" value="flgG_G_neg"/>
    <property type="match status" value="1"/>
</dbReference>
<evidence type="ECO:0000256" key="2">
    <source>
        <dbReference type="ARBA" id="ARBA00009677"/>
    </source>
</evidence>
<gene>
    <name evidence="12" type="primary">flgG</name>
    <name evidence="12" type="ORF">EI16_03815</name>
</gene>
<keyword evidence="12" id="KW-0966">Cell projection</keyword>
<dbReference type="Proteomes" id="UP000027341">
    <property type="component" value="Unassembled WGS sequence"/>
</dbReference>
<name>A0A066ZPI1_HYDMR</name>
<keyword evidence="12" id="KW-0969">Cilium</keyword>
<protein>
    <recommendedName>
        <fullName evidence="3 7">Flagellar basal-body rod protein FlgG</fullName>
    </recommendedName>
    <alternativeName>
        <fullName evidence="6 8">Distal rod protein</fullName>
    </alternativeName>
</protein>
<evidence type="ECO:0000256" key="4">
    <source>
        <dbReference type="ARBA" id="ARBA00023143"/>
    </source>
</evidence>
<dbReference type="InterPro" id="IPR001444">
    <property type="entry name" value="Flag_bb_rod_N"/>
</dbReference>
<evidence type="ECO:0000256" key="6">
    <source>
        <dbReference type="ARBA" id="ARBA00032912"/>
    </source>
</evidence>
<feature type="domain" description="Flagellar basal body rod protein N-terminal" evidence="9">
    <location>
        <begin position="5"/>
        <end position="35"/>
    </location>
</feature>
<dbReference type="InterPro" id="IPR010930">
    <property type="entry name" value="Flg_bb/hook_C_dom"/>
</dbReference>
<dbReference type="InterPro" id="IPR020013">
    <property type="entry name" value="Flagellar_FlgE/F/G"/>
</dbReference>
<dbReference type="NCBIfam" id="TIGR03506">
    <property type="entry name" value="FlgEFG_subfam"/>
    <property type="match status" value="2"/>
</dbReference>
<dbReference type="PROSITE" id="PS00588">
    <property type="entry name" value="FLAGELLA_BB_ROD"/>
    <property type="match status" value="1"/>
</dbReference>
<dbReference type="GO" id="GO:0071978">
    <property type="term" value="P:bacterial-type flagellum-dependent swarming motility"/>
    <property type="evidence" value="ECO:0007669"/>
    <property type="project" value="TreeGrafter"/>
</dbReference>
<dbReference type="PANTHER" id="PTHR30435:SF19">
    <property type="entry name" value="FLAGELLAR BASAL-BODY ROD PROTEIN FLGG"/>
    <property type="match status" value="1"/>
</dbReference>